<protein>
    <submittedName>
        <fullName evidence="1">Uncharacterized protein</fullName>
    </submittedName>
</protein>
<dbReference type="Proteomes" id="UP000552644">
    <property type="component" value="Unassembled WGS sequence"/>
</dbReference>
<comment type="caution">
    <text evidence="1">The sequence shown here is derived from an EMBL/GenBank/DDBJ whole genome shotgun (WGS) entry which is preliminary data.</text>
</comment>
<evidence type="ECO:0000313" key="2">
    <source>
        <dbReference type="Proteomes" id="UP000552644"/>
    </source>
</evidence>
<keyword evidence="2" id="KW-1185">Reference proteome</keyword>
<reference evidence="1 2" key="1">
    <citation type="submission" date="2020-08" db="EMBL/GenBank/DDBJ databases">
        <title>Genomic Encyclopedia of Type Strains, Phase III (KMG-III): the genomes of soil and plant-associated and newly described type strains.</title>
        <authorList>
            <person name="Whitman W."/>
        </authorList>
    </citation>
    <scope>NUCLEOTIDE SEQUENCE [LARGE SCALE GENOMIC DNA]</scope>
    <source>
        <strain evidence="1 2">CECT 8840</strain>
    </source>
</reference>
<dbReference type="EMBL" id="JACHJP010000003">
    <property type="protein sequence ID" value="MBB4916410.1"/>
    <property type="molecule type" value="Genomic_DNA"/>
</dbReference>
<accession>A0A7W7VNN1</accession>
<gene>
    <name evidence="1" type="ORF">FHS44_003498</name>
</gene>
<proteinExistence type="predicted"/>
<name>A0A7W7VNN1_9ACTN</name>
<dbReference type="AlphaFoldDB" id="A0A7W7VNN1"/>
<organism evidence="1 2">
    <name type="scientific">Streptosporangium saharense</name>
    <dbReference type="NCBI Taxonomy" id="1706840"/>
    <lineage>
        <taxon>Bacteria</taxon>
        <taxon>Bacillati</taxon>
        <taxon>Actinomycetota</taxon>
        <taxon>Actinomycetes</taxon>
        <taxon>Streptosporangiales</taxon>
        <taxon>Streptosporangiaceae</taxon>
        <taxon>Streptosporangium</taxon>
    </lineage>
</organism>
<sequence length="29" mass="3046">MKRSGLMYTQSVEHNLGGSAGVGTSFVMT</sequence>
<evidence type="ECO:0000313" key="1">
    <source>
        <dbReference type="EMBL" id="MBB4916410.1"/>
    </source>
</evidence>